<feature type="compositionally biased region" description="Low complexity" evidence="12">
    <location>
        <begin position="10"/>
        <end position="25"/>
    </location>
</feature>
<evidence type="ECO:0000256" key="2">
    <source>
        <dbReference type="ARBA" id="ARBA00001946"/>
    </source>
</evidence>
<dbReference type="EC" id="2.7.1.50" evidence="11"/>
<evidence type="ECO:0000256" key="5">
    <source>
        <dbReference type="ARBA" id="ARBA00022723"/>
    </source>
</evidence>
<keyword evidence="8 11" id="KW-0067">ATP-binding</keyword>
<reference evidence="14" key="1">
    <citation type="submission" date="2016-10" db="EMBL/GenBank/DDBJ databases">
        <authorList>
            <person name="Varghese N."/>
            <person name="Submissions S."/>
        </authorList>
    </citation>
    <scope>NUCLEOTIDE SEQUENCE [LARGE SCALE GENOMIC DNA]</scope>
    <source>
        <strain evidence="14">DSM 19083</strain>
    </source>
</reference>
<dbReference type="CDD" id="cd01170">
    <property type="entry name" value="THZ_kinase"/>
    <property type="match status" value="1"/>
</dbReference>
<evidence type="ECO:0000256" key="7">
    <source>
        <dbReference type="ARBA" id="ARBA00022777"/>
    </source>
</evidence>
<keyword evidence="5 11" id="KW-0479">Metal-binding</keyword>
<dbReference type="GO" id="GO:0005524">
    <property type="term" value="F:ATP binding"/>
    <property type="evidence" value="ECO:0007669"/>
    <property type="project" value="UniProtKB-UniRule"/>
</dbReference>
<dbReference type="NCBIfam" id="NF006830">
    <property type="entry name" value="PRK09355.1"/>
    <property type="match status" value="1"/>
</dbReference>
<dbReference type="AlphaFoldDB" id="A0A1I2F8W5"/>
<evidence type="ECO:0000256" key="9">
    <source>
        <dbReference type="ARBA" id="ARBA00022842"/>
    </source>
</evidence>
<keyword evidence="4 11" id="KW-0808">Transferase</keyword>
<dbReference type="GO" id="GO:0000287">
    <property type="term" value="F:magnesium ion binding"/>
    <property type="evidence" value="ECO:0007669"/>
    <property type="project" value="UniProtKB-UniRule"/>
</dbReference>
<evidence type="ECO:0000313" key="13">
    <source>
        <dbReference type="EMBL" id="SFF01473.1"/>
    </source>
</evidence>
<dbReference type="RefSeq" id="WP_093376113.1">
    <property type="nucleotide sequence ID" value="NZ_BNAN01000002.1"/>
</dbReference>
<comment type="pathway">
    <text evidence="3 11">Cofactor biosynthesis; thiamine diphosphate biosynthesis; 4-methyl-5-(2-phosphoethyl)-thiazole from 5-(2-hydroxyethyl)-4-methylthiazole: step 1/1.</text>
</comment>
<keyword evidence="10 11" id="KW-0784">Thiamine biosynthesis</keyword>
<comment type="similarity">
    <text evidence="11">Belongs to the Thz kinase family.</text>
</comment>
<dbReference type="Proteomes" id="UP000198520">
    <property type="component" value="Unassembled WGS sequence"/>
</dbReference>
<dbReference type="PRINTS" id="PR01099">
    <property type="entry name" value="HYETHTZKNASE"/>
</dbReference>
<keyword evidence="14" id="KW-1185">Reference proteome</keyword>
<dbReference type="GO" id="GO:0009229">
    <property type="term" value="P:thiamine diphosphate biosynthetic process"/>
    <property type="evidence" value="ECO:0007669"/>
    <property type="project" value="UniProtKB-UniRule"/>
</dbReference>
<dbReference type="GO" id="GO:0009228">
    <property type="term" value="P:thiamine biosynthetic process"/>
    <property type="evidence" value="ECO:0007669"/>
    <property type="project" value="UniProtKB-KW"/>
</dbReference>
<feature type="binding site" evidence="11">
    <location>
        <position position="146"/>
    </location>
    <ligand>
        <name>ATP</name>
        <dbReference type="ChEBI" id="CHEBI:30616"/>
    </ligand>
</feature>
<comment type="cofactor">
    <cofactor evidence="2 11">
        <name>Mg(2+)</name>
        <dbReference type="ChEBI" id="CHEBI:18420"/>
    </cofactor>
</comment>
<organism evidence="13 14">
    <name type="scientific">Flavimobilis marinus</name>
    <dbReference type="NCBI Taxonomy" id="285351"/>
    <lineage>
        <taxon>Bacteria</taxon>
        <taxon>Bacillati</taxon>
        <taxon>Actinomycetota</taxon>
        <taxon>Actinomycetes</taxon>
        <taxon>Micrococcales</taxon>
        <taxon>Jonesiaceae</taxon>
        <taxon>Flavimobilis</taxon>
    </lineage>
</organism>
<keyword evidence="9 11" id="KW-0460">Magnesium</keyword>
<dbReference type="PIRSF" id="PIRSF000513">
    <property type="entry name" value="Thz_kinase"/>
    <property type="match status" value="1"/>
</dbReference>
<dbReference type="SUPFAM" id="SSF53613">
    <property type="entry name" value="Ribokinase-like"/>
    <property type="match status" value="1"/>
</dbReference>
<dbReference type="InterPro" id="IPR000417">
    <property type="entry name" value="Hyethyz_kinase"/>
</dbReference>
<evidence type="ECO:0000256" key="10">
    <source>
        <dbReference type="ARBA" id="ARBA00022977"/>
    </source>
</evidence>
<feature type="region of interest" description="Disordered" evidence="12">
    <location>
        <begin position="1"/>
        <end position="25"/>
    </location>
</feature>
<gene>
    <name evidence="11" type="primary">thiM</name>
    <name evidence="13" type="ORF">SAMN04488035_1183</name>
</gene>
<comment type="catalytic activity">
    <reaction evidence="1 11">
        <text>5-(2-hydroxyethyl)-4-methylthiazole + ATP = 4-methyl-5-(2-phosphooxyethyl)-thiazole + ADP + H(+)</text>
        <dbReference type="Rhea" id="RHEA:24212"/>
        <dbReference type="ChEBI" id="CHEBI:15378"/>
        <dbReference type="ChEBI" id="CHEBI:17957"/>
        <dbReference type="ChEBI" id="CHEBI:30616"/>
        <dbReference type="ChEBI" id="CHEBI:58296"/>
        <dbReference type="ChEBI" id="CHEBI:456216"/>
        <dbReference type="EC" id="2.7.1.50"/>
    </reaction>
</comment>
<evidence type="ECO:0000256" key="12">
    <source>
        <dbReference type="SAM" id="MobiDB-lite"/>
    </source>
</evidence>
<feature type="binding site" evidence="11">
    <location>
        <position position="218"/>
    </location>
    <ligand>
        <name>substrate</name>
    </ligand>
</feature>
<evidence type="ECO:0000313" key="14">
    <source>
        <dbReference type="Proteomes" id="UP000198520"/>
    </source>
</evidence>
<dbReference type="OrthoDB" id="8909021at2"/>
<evidence type="ECO:0000256" key="1">
    <source>
        <dbReference type="ARBA" id="ARBA00001771"/>
    </source>
</evidence>
<evidence type="ECO:0000256" key="3">
    <source>
        <dbReference type="ARBA" id="ARBA00004868"/>
    </source>
</evidence>
<keyword evidence="7 11" id="KW-0418">Kinase</keyword>
<name>A0A1I2F8W5_9MICO</name>
<dbReference type="Gene3D" id="3.40.1190.20">
    <property type="match status" value="1"/>
</dbReference>
<dbReference type="HAMAP" id="MF_00228">
    <property type="entry name" value="Thz_kinase"/>
    <property type="match status" value="1"/>
</dbReference>
<protein>
    <recommendedName>
        <fullName evidence="11">Hydroxyethylthiazole kinase</fullName>
        <ecNumber evidence="11">2.7.1.50</ecNumber>
    </recommendedName>
    <alternativeName>
        <fullName evidence="11">4-methyl-5-beta-hydroxyethylthiazole kinase</fullName>
        <shortName evidence="11">TH kinase</shortName>
        <shortName evidence="11">Thz kinase</shortName>
    </alternativeName>
</protein>
<evidence type="ECO:0000256" key="6">
    <source>
        <dbReference type="ARBA" id="ARBA00022741"/>
    </source>
</evidence>
<evidence type="ECO:0000256" key="11">
    <source>
        <dbReference type="HAMAP-Rule" id="MF_00228"/>
    </source>
</evidence>
<dbReference type="STRING" id="285351.SAMN04488035_1183"/>
<sequence length="291" mass="28967">MPTPSATPVSPACAGAPATRATAPPVSPAAVGRALADLRAHAPLVHCLTNHVVAHWTANVLLAVGAQPTMVDNVEEAGPSARRADALLINLGTPQESTTAATAHAVAAAERAGTPWVLDPVGVGGLVWRTRTALDLLARHRPTIVRGNASEVLALRGGAGGRGPESVDDVATAIPAADALAREHAAVVAVSGATDFLTDGARALRLANGTPLLTRITGGGCALGALMAAFSAVTPDPLLAATAATATLTVAAEHAAARSTGPGSFAVALLDDLAALTPTSASDQVRLEAQR</sequence>
<dbReference type="UniPathway" id="UPA00060">
    <property type="reaction ID" value="UER00139"/>
</dbReference>
<keyword evidence="6 11" id="KW-0547">Nucleotide-binding</keyword>
<dbReference type="GO" id="GO:0004417">
    <property type="term" value="F:hydroxyethylthiazole kinase activity"/>
    <property type="evidence" value="ECO:0007669"/>
    <property type="project" value="UniProtKB-UniRule"/>
</dbReference>
<proteinExistence type="inferred from homology"/>
<comment type="function">
    <text evidence="11">Catalyzes the phosphorylation of the hydroxyl group of 4-methyl-5-beta-hydroxyethylthiazole (THZ).</text>
</comment>
<feature type="binding site" evidence="11">
    <location>
        <position position="70"/>
    </location>
    <ligand>
        <name>substrate</name>
    </ligand>
</feature>
<evidence type="ECO:0000256" key="8">
    <source>
        <dbReference type="ARBA" id="ARBA00022840"/>
    </source>
</evidence>
<dbReference type="EMBL" id="FONZ01000002">
    <property type="protein sequence ID" value="SFF01473.1"/>
    <property type="molecule type" value="Genomic_DNA"/>
</dbReference>
<dbReference type="InterPro" id="IPR029056">
    <property type="entry name" value="Ribokinase-like"/>
</dbReference>
<feature type="binding site" evidence="11">
    <location>
        <position position="191"/>
    </location>
    <ligand>
        <name>ATP</name>
        <dbReference type="ChEBI" id="CHEBI:30616"/>
    </ligand>
</feature>
<dbReference type="Pfam" id="PF02110">
    <property type="entry name" value="HK"/>
    <property type="match status" value="1"/>
</dbReference>
<evidence type="ECO:0000256" key="4">
    <source>
        <dbReference type="ARBA" id="ARBA00022679"/>
    </source>
</evidence>
<accession>A0A1I2F8W5</accession>